<feature type="binding site" evidence="8 13">
    <location>
        <position position="256"/>
    </location>
    <ligand>
        <name>Zn(2+)</name>
        <dbReference type="ChEBI" id="CHEBI:29105"/>
    </ligand>
</feature>
<comment type="catalytic activity">
    <reaction evidence="7 8">
        <text>L-histidinol + 2 NAD(+) + H2O = L-histidine + 2 NADH + 3 H(+)</text>
        <dbReference type="Rhea" id="RHEA:20641"/>
        <dbReference type="ChEBI" id="CHEBI:15377"/>
        <dbReference type="ChEBI" id="CHEBI:15378"/>
        <dbReference type="ChEBI" id="CHEBI:57540"/>
        <dbReference type="ChEBI" id="CHEBI:57595"/>
        <dbReference type="ChEBI" id="CHEBI:57699"/>
        <dbReference type="ChEBI" id="CHEBI:57945"/>
        <dbReference type="EC" id="1.1.1.23"/>
    </reaction>
</comment>
<reference evidence="15" key="1">
    <citation type="submission" date="2020-01" db="EMBL/GenBank/DDBJ databases">
        <title>First Reported Case and Whole Genome of Weissella confusa in an Equid.</title>
        <authorList>
            <person name="Little S.V."/>
            <person name="Lawhon S.D."/>
        </authorList>
    </citation>
    <scope>NUCLEOTIDE SEQUENCE</scope>
    <source>
        <strain evidence="15">718955</strain>
    </source>
</reference>
<dbReference type="NCBIfam" id="TIGR00069">
    <property type="entry name" value="hisD"/>
    <property type="match status" value="1"/>
</dbReference>
<dbReference type="PANTHER" id="PTHR21256:SF2">
    <property type="entry name" value="HISTIDINE BIOSYNTHESIS TRIFUNCTIONAL PROTEIN"/>
    <property type="match status" value="1"/>
</dbReference>
<evidence type="ECO:0000256" key="13">
    <source>
        <dbReference type="PIRSR" id="PIRSR000099-4"/>
    </source>
</evidence>
<feature type="binding site" evidence="8 12">
    <location>
        <position position="325"/>
    </location>
    <ligand>
        <name>substrate</name>
    </ligand>
</feature>
<dbReference type="CDD" id="cd06572">
    <property type="entry name" value="Histidinol_dh"/>
    <property type="match status" value="1"/>
</dbReference>
<dbReference type="Gene3D" id="3.40.50.1980">
    <property type="entry name" value="Nitrogenase molybdenum iron protein domain"/>
    <property type="match status" value="2"/>
</dbReference>
<dbReference type="GO" id="GO:0005829">
    <property type="term" value="C:cytosol"/>
    <property type="evidence" value="ECO:0007669"/>
    <property type="project" value="TreeGrafter"/>
</dbReference>
<evidence type="ECO:0000256" key="8">
    <source>
        <dbReference type="HAMAP-Rule" id="MF_01024"/>
    </source>
</evidence>
<keyword evidence="8 11" id="KW-0520">NAD</keyword>
<dbReference type="PRINTS" id="PR00083">
    <property type="entry name" value="HOLDHDRGNASE"/>
</dbReference>
<keyword evidence="6 8" id="KW-0560">Oxidoreductase</keyword>
<dbReference type="FunFam" id="3.40.50.1980:FF:000001">
    <property type="entry name" value="Histidinol dehydrogenase"/>
    <property type="match status" value="1"/>
</dbReference>
<evidence type="ECO:0000256" key="4">
    <source>
        <dbReference type="ARBA" id="ARBA00022723"/>
    </source>
</evidence>
<evidence type="ECO:0000256" key="7">
    <source>
        <dbReference type="ARBA" id="ARBA00049489"/>
    </source>
</evidence>
<evidence type="ECO:0000313" key="16">
    <source>
        <dbReference type="Proteomes" id="UP000719917"/>
    </source>
</evidence>
<proteinExistence type="inferred from homology"/>
<name>A0AAJ2YY96_WEICO</name>
<dbReference type="RefSeq" id="WP_135798532.1">
    <property type="nucleotide sequence ID" value="NZ_CP027565.1"/>
</dbReference>
<dbReference type="GO" id="GO:0008270">
    <property type="term" value="F:zinc ion binding"/>
    <property type="evidence" value="ECO:0007669"/>
    <property type="project" value="UniProtKB-UniRule"/>
</dbReference>
<sequence>MTIKVLQSGEITDYLEALTTQVTGQDVEVQAQVSAIIEQVRTEGDAALLSLSQKFDGVSLETLQVTDDEIQEAYQSVEPEALAALREAAANITSFHERERTQGFEDTRRPGVIRGIKVTPLDAIGIYVPGGSAAYPSSVLMNAIPAKLAGVNNVIMVTPPQPEGVNPNVLVAADIAGVDAIYQIGGAQAIAALAYGTETIPPVDKITGPGNIFVATAKQLVFGQVDIDMIAGPSEVGIIADENALPSEVAADMLAQAEHDVMARALLVTDSPALVKSVQAELERQVATLPRRAIAERALETRSAIMLVQTEVEMFNLMNQIAPEHLELQVVDAFEKLDKVKNAGSVFVGRYASEPLGDYYAGPNHILPTGGTAKFSSALGVPDFQKTIQYTYYDREALAADVKAVGVLARVEGLEAHARAVEERV</sequence>
<accession>A0AAJ2YY96</accession>
<evidence type="ECO:0000256" key="6">
    <source>
        <dbReference type="ARBA" id="ARBA00023002"/>
    </source>
</evidence>
<feature type="binding site" evidence="8 13">
    <location>
        <position position="417"/>
    </location>
    <ligand>
        <name>Zn(2+)</name>
        <dbReference type="ChEBI" id="CHEBI:29105"/>
    </ligand>
</feature>
<dbReference type="PIRSF" id="PIRSF000099">
    <property type="entry name" value="Histidinol_dh"/>
    <property type="match status" value="1"/>
</dbReference>
<dbReference type="Proteomes" id="UP000719917">
    <property type="component" value="Unassembled WGS sequence"/>
</dbReference>
<feature type="binding site" evidence="8 11">
    <location>
        <position position="188"/>
    </location>
    <ligand>
        <name>NAD(+)</name>
        <dbReference type="ChEBI" id="CHEBI:57540"/>
    </ligand>
</feature>
<feature type="binding site" evidence="8 12">
    <location>
        <position position="256"/>
    </location>
    <ligand>
        <name>substrate</name>
    </ligand>
</feature>
<dbReference type="GO" id="GO:0004399">
    <property type="term" value="F:histidinol dehydrogenase activity"/>
    <property type="evidence" value="ECO:0007669"/>
    <property type="project" value="UniProtKB-UniRule"/>
</dbReference>
<protein>
    <recommendedName>
        <fullName evidence="3 8">Histidinol dehydrogenase</fullName>
        <shortName evidence="8">HDH</shortName>
        <ecNumber evidence="3 8">1.1.1.23</ecNumber>
    </recommendedName>
</protein>
<dbReference type="InterPro" id="IPR022695">
    <property type="entry name" value="Histidinol_DH_monofunct"/>
</dbReference>
<evidence type="ECO:0000256" key="9">
    <source>
        <dbReference type="PIRNR" id="PIRNR000099"/>
    </source>
</evidence>
<dbReference type="InterPro" id="IPR016161">
    <property type="entry name" value="Ald_DH/histidinol_DH"/>
</dbReference>
<evidence type="ECO:0000256" key="14">
    <source>
        <dbReference type="RuleBase" id="RU004175"/>
    </source>
</evidence>
<evidence type="ECO:0000256" key="12">
    <source>
        <dbReference type="PIRSR" id="PIRSR000099-3"/>
    </source>
</evidence>
<organism evidence="15 16">
    <name type="scientific">Weissella confusa</name>
    <name type="common">Lactobacillus confusus</name>
    <dbReference type="NCBI Taxonomy" id="1583"/>
    <lineage>
        <taxon>Bacteria</taxon>
        <taxon>Bacillati</taxon>
        <taxon>Bacillota</taxon>
        <taxon>Bacilli</taxon>
        <taxon>Lactobacillales</taxon>
        <taxon>Lactobacillaceae</taxon>
        <taxon>Weissella</taxon>
    </lineage>
</organism>
<feature type="binding site" evidence="8 12">
    <location>
        <position position="259"/>
    </location>
    <ligand>
        <name>substrate</name>
    </ligand>
</feature>
<dbReference type="InterPro" id="IPR012131">
    <property type="entry name" value="Hstdl_DH"/>
</dbReference>
<evidence type="ECO:0000313" key="15">
    <source>
        <dbReference type="EMBL" id="NBA11153.1"/>
    </source>
</evidence>
<feature type="active site" description="Proton acceptor" evidence="8 10">
    <location>
        <position position="324"/>
    </location>
</feature>
<gene>
    <name evidence="8 15" type="primary">hisD</name>
    <name evidence="15" type="ORF">GTU77_02830</name>
</gene>
<feature type="binding site" evidence="8 11">
    <location>
        <position position="211"/>
    </location>
    <ligand>
        <name>NAD(+)</name>
        <dbReference type="ChEBI" id="CHEBI:57540"/>
    </ligand>
</feature>
<dbReference type="HAMAP" id="MF_01024">
    <property type="entry name" value="HisD"/>
    <property type="match status" value="1"/>
</dbReference>
<dbReference type="Pfam" id="PF00815">
    <property type="entry name" value="Histidinol_dh"/>
    <property type="match status" value="1"/>
</dbReference>
<evidence type="ECO:0000256" key="11">
    <source>
        <dbReference type="PIRSR" id="PIRSR000099-2"/>
    </source>
</evidence>
<feature type="binding site" evidence="8 12">
    <location>
        <position position="412"/>
    </location>
    <ligand>
        <name>substrate</name>
    </ligand>
</feature>
<evidence type="ECO:0000256" key="2">
    <source>
        <dbReference type="ARBA" id="ARBA00010178"/>
    </source>
</evidence>
<keyword evidence="8" id="KW-0368">Histidine biosynthesis</keyword>
<dbReference type="EC" id="1.1.1.23" evidence="3 8"/>
<comment type="caution">
    <text evidence="15">The sequence shown here is derived from an EMBL/GenBank/DDBJ whole genome shotgun (WGS) entry which is preliminary data.</text>
</comment>
<evidence type="ECO:0000256" key="1">
    <source>
        <dbReference type="ARBA" id="ARBA00003850"/>
    </source>
</evidence>
<feature type="binding site" evidence="8 11">
    <location>
        <position position="127"/>
    </location>
    <ligand>
        <name>NAD(+)</name>
        <dbReference type="ChEBI" id="CHEBI:57540"/>
    </ligand>
</feature>
<keyword evidence="4 8" id="KW-0479">Metal-binding</keyword>
<comment type="cofactor">
    <cofactor evidence="8 13">
        <name>Zn(2+)</name>
        <dbReference type="ChEBI" id="CHEBI:29105"/>
    </cofactor>
    <text evidence="8 13">Binds 1 zinc ion per subunit.</text>
</comment>
<feature type="binding site" evidence="8 13">
    <location>
        <position position="358"/>
    </location>
    <ligand>
        <name>Zn(2+)</name>
        <dbReference type="ChEBI" id="CHEBI:29105"/>
    </ligand>
</feature>
<dbReference type="GO" id="GO:0000105">
    <property type="term" value="P:L-histidine biosynthetic process"/>
    <property type="evidence" value="ECO:0007669"/>
    <property type="project" value="UniProtKB-UniRule"/>
</dbReference>
<feature type="binding site" evidence="8 12">
    <location>
        <position position="417"/>
    </location>
    <ligand>
        <name>substrate</name>
    </ligand>
</feature>
<feature type="binding site" evidence="8 12">
    <location>
        <position position="234"/>
    </location>
    <ligand>
        <name>substrate</name>
    </ligand>
</feature>
<feature type="active site" description="Proton acceptor" evidence="8 10">
    <location>
        <position position="325"/>
    </location>
</feature>
<dbReference type="AlphaFoldDB" id="A0AAJ2YY96"/>
<feature type="binding site" evidence="8 12">
    <location>
        <position position="358"/>
    </location>
    <ligand>
        <name>substrate</name>
    </ligand>
</feature>
<dbReference type="PANTHER" id="PTHR21256">
    <property type="entry name" value="HISTIDINOL DEHYDROGENASE HDH"/>
    <property type="match status" value="1"/>
</dbReference>
<comment type="similarity">
    <text evidence="2 8 9 14">Belongs to the histidinol dehydrogenase family.</text>
</comment>
<evidence type="ECO:0000256" key="3">
    <source>
        <dbReference type="ARBA" id="ARBA00012965"/>
    </source>
</evidence>
<dbReference type="SUPFAM" id="SSF53720">
    <property type="entry name" value="ALDH-like"/>
    <property type="match status" value="1"/>
</dbReference>
<dbReference type="PROSITE" id="PS00611">
    <property type="entry name" value="HISOL_DEHYDROGENASE"/>
    <property type="match status" value="1"/>
</dbReference>
<comment type="pathway">
    <text evidence="8">Amino-acid biosynthesis; L-histidine biosynthesis; L-histidine from 5-phospho-alpha-D-ribose 1-diphosphate: step 9/9.</text>
</comment>
<dbReference type="Gene3D" id="1.20.5.1300">
    <property type="match status" value="1"/>
</dbReference>
<evidence type="ECO:0000256" key="10">
    <source>
        <dbReference type="PIRSR" id="PIRSR000099-1"/>
    </source>
</evidence>
<comment type="function">
    <text evidence="1 8">Catalyzes the sequential NAD-dependent oxidations of L-histidinol to L-histidinaldehyde and then to L-histidine.</text>
</comment>
<keyword evidence="5 8" id="KW-0862">Zinc</keyword>
<keyword evidence="8" id="KW-0028">Amino-acid biosynthesis</keyword>
<evidence type="ECO:0000256" key="5">
    <source>
        <dbReference type="ARBA" id="ARBA00022833"/>
    </source>
</evidence>
<dbReference type="EMBL" id="JAAAMQ010000003">
    <property type="protein sequence ID" value="NBA11153.1"/>
    <property type="molecule type" value="Genomic_DNA"/>
</dbReference>
<dbReference type="GO" id="GO:0051287">
    <property type="term" value="F:NAD binding"/>
    <property type="evidence" value="ECO:0007669"/>
    <property type="project" value="InterPro"/>
</dbReference>
<dbReference type="FunFam" id="3.40.50.1980:FF:000026">
    <property type="entry name" value="Histidinol dehydrogenase"/>
    <property type="match status" value="1"/>
</dbReference>
<dbReference type="InterPro" id="IPR001692">
    <property type="entry name" value="Histidinol_DH_CS"/>
</dbReference>
<feature type="binding site" evidence="8 13">
    <location>
        <position position="259"/>
    </location>
    <ligand>
        <name>Zn(2+)</name>
        <dbReference type="ChEBI" id="CHEBI:29105"/>
    </ligand>
</feature>